<dbReference type="InterPro" id="IPR037171">
    <property type="entry name" value="NagB/RpiA_transferase-like"/>
</dbReference>
<keyword evidence="3" id="KW-1185">Reference proteome</keyword>
<dbReference type="PIRSF" id="PIRSF009451">
    <property type="entry name" value="Citrt_lyas_alpha"/>
    <property type="match status" value="1"/>
</dbReference>
<accession>A0A968GFK7</accession>
<comment type="catalytic activity">
    <reaction evidence="1">
        <text>citrate + acetyl-CoA = (3S)-citryl-CoA + acetate</text>
        <dbReference type="Rhea" id="RHEA:19405"/>
        <dbReference type="ChEBI" id="CHEBI:16947"/>
        <dbReference type="ChEBI" id="CHEBI:30089"/>
        <dbReference type="ChEBI" id="CHEBI:57288"/>
        <dbReference type="ChEBI" id="CHEBI:57321"/>
        <dbReference type="EC" id="2.8.3.10"/>
    </reaction>
</comment>
<dbReference type="Gene3D" id="3.40.1080.10">
    <property type="entry name" value="Glutaconate Coenzyme A-transferase"/>
    <property type="match status" value="2"/>
</dbReference>
<dbReference type="PANTHER" id="PTHR40596:SF1">
    <property type="entry name" value="CITRATE LYASE ALPHA CHAIN"/>
    <property type="match status" value="1"/>
</dbReference>
<dbReference type="EC" id="2.8.3.10" evidence="1"/>
<dbReference type="InterPro" id="IPR006472">
    <property type="entry name" value="Citrate_lyase_asu"/>
</dbReference>
<dbReference type="NCBIfam" id="TIGR01584">
    <property type="entry name" value="citF"/>
    <property type="match status" value="1"/>
</dbReference>
<gene>
    <name evidence="2" type="primary">citF</name>
    <name evidence="2" type="ORF">HCT48_04050</name>
</gene>
<dbReference type="EMBL" id="JAATLM010000001">
    <property type="protein sequence ID" value="NIZ69387.1"/>
    <property type="molecule type" value="Genomic_DNA"/>
</dbReference>
<reference evidence="2" key="1">
    <citation type="submission" date="2020-03" db="EMBL/GenBank/DDBJ databases">
        <title>Spirochaetal bacteria isolated from arthropods constitute a novel genus Entomospira genus novum within the order Spirochaetales.</title>
        <authorList>
            <person name="Grana-Miraglia L."/>
            <person name="Sikutova S."/>
            <person name="Fingerle V."/>
            <person name="Sing A."/>
            <person name="Castillo-Ramirez S."/>
            <person name="Margos G."/>
            <person name="Rudolf I."/>
        </authorList>
    </citation>
    <scope>NUCLEOTIDE SEQUENCE</scope>
    <source>
        <strain evidence="2">BR149</strain>
    </source>
</reference>
<dbReference type="Proteomes" id="UP000778951">
    <property type="component" value="Unassembled WGS sequence"/>
</dbReference>
<evidence type="ECO:0000313" key="2">
    <source>
        <dbReference type="EMBL" id="NIZ69387.1"/>
    </source>
</evidence>
<dbReference type="GO" id="GO:0006084">
    <property type="term" value="P:acetyl-CoA metabolic process"/>
    <property type="evidence" value="ECO:0007669"/>
    <property type="project" value="UniProtKB-UniRule"/>
</dbReference>
<dbReference type="Pfam" id="PF04223">
    <property type="entry name" value="CitF"/>
    <property type="match status" value="1"/>
</dbReference>
<name>A0A968GFK7_9SPIO</name>
<sequence length="520" mass="55667">MNKLTNACGRILPTEISGYGRVTPYTTLFSDAPALTRTMPAKSIFRPGISKLRASIQEAIQSSNLQDGMTISFHHHLRGGDFVPALVMQEIAKLGIKNLRLAVSSFFTDKNETLLTYFKDGTISALETSGIRGMIGKEVSKHGFLSNPIIFRTHGGRARAIEYGQSNIDVAFISAPICDEMGNMSGRFGKNAFGAMGYPVADAHYAKTVIAITDNLVPYPLSGFISINQTLVDYVVVVDAIGDPNLIATGATAMTKNPNDLVLARRVTEVLIASGLVKEGFSFQAGAGGASLAVLSYLGEYMKEHGITGSFASGGITSQLVDALEAGLFKTLLDTQSFDAVAARSLAKNPANHLEMSASMYANPHNKGCVAHQLDMMMLGATEIDVNFNINSLTDSLGYIMGALGGAPDTAAGAKMTVAIAPSIRKRIPIIVESVTTICTPGESVDVVVTDRGVAVNPRRQDLKEKFLEAGIALKEIHQLKAEIEQLTGKPDRPQFSDRIVGIVEYRDGSVLDLIYQLKS</sequence>
<dbReference type="GO" id="GO:0008815">
    <property type="term" value="F:citrate (pro-3S)-lyase activity"/>
    <property type="evidence" value="ECO:0007669"/>
    <property type="project" value="UniProtKB-UniRule"/>
</dbReference>
<keyword evidence="1 2" id="KW-0456">Lyase</keyword>
<comment type="catalytic activity">
    <reaction evidence="1">
        <text>citrate = oxaloacetate + acetate</text>
        <dbReference type="Rhea" id="RHEA:10760"/>
        <dbReference type="ChEBI" id="CHEBI:16452"/>
        <dbReference type="ChEBI" id="CHEBI:16947"/>
        <dbReference type="ChEBI" id="CHEBI:30089"/>
        <dbReference type="EC" id="4.1.3.6"/>
    </reaction>
</comment>
<dbReference type="RefSeq" id="WP_167695480.1">
    <property type="nucleotide sequence ID" value="NZ_CP118181.1"/>
</dbReference>
<dbReference type="GO" id="GO:0005737">
    <property type="term" value="C:cytoplasm"/>
    <property type="evidence" value="ECO:0007669"/>
    <property type="project" value="UniProtKB-SubCell"/>
</dbReference>
<proteinExistence type="predicted"/>
<keyword evidence="1" id="KW-0963">Cytoplasm</keyword>
<evidence type="ECO:0000256" key="1">
    <source>
        <dbReference type="PIRNR" id="PIRNR009451"/>
    </source>
</evidence>
<comment type="caution">
    <text evidence="2">The sequence shown here is derived from an EMBL/GenBank/DDBJ whole genome shotgun (WGS) entry which is preliminary data.</text>
</comment>
<evidence type="ECO:0000313" key="3">
    <source>
        <dbReference type="Proteomes" id="UP000778951"/>
    </source>
</evidence>
<dbReference type="EC" id="4.1.3.6" evidence="1"/>
<comment type="subcellular location">
    <subcellularLocation>
        <location evidence="1">Cytoplasm</location>
    </subcellularLocation>
</comment>
<dbReference type="GO" id="GO:0008814">
    <property type="term" value="F:citrate CoA-transferase activity"/>
    <property type="evidence" value="ECO:0007669"/>
    <property type="project" value="UniProtKB-UniRule"/>
</dbReference>
<dbReference type="SUPFAM" id="SSF100950">
    <property type="entry name" value="NagB/RpiA/CoA transferase-like"/>
    <property type="match status" value="2"/>
</dbReference>
<organism evidence="2 3">
    <name type="scientific">Entomospira culicis</name>
    <dbReference type="NCBI Taxonomy" id="2719989"/>
    <lineage>
        <taxon>Bacteria</taxon>
        <taxon>Pseudomonadati</taxon>
        <taxon>Spirochaetota</taxon>
        <taxon>Spirochaetia</taxon>
        <taxon>Spirochaetales</taxon>
        <taxon>Spirochaetaceae</taxon>
        <taxon>Entomospira</taxon>
    </lineage>
</organism>
<dbReference type="GO" id="GO:0009346">
    <property type="term" value="C:ATP-independent citrate lyase complex"/>
    <property type="evidence" value="ECO:0007669"/>
    <property type="project" value="UniProtKB-UniRule"/>
</dbReference>
<dbReference type="AlphaFoldDB" id="A0A968GFK7"/>
<keyword evidence="1 2" id="KW-0808">Transferase</keyword>
<dbReference type="PANTHER" id="PTHR40596">
    <property type="entry name" value="CITRATE LYASE ALPHA CHAIN"/>
    <property type="match status" value="1"/>
</dbReference>
<protein>
    <recommendedName>
        <fullName evidence="1">Citrate lyase alpha chain</fullName>
        <shortName evidence="1">Citrase alpha chain</shortName>
        <ecNumber evidence="1">2.8.3.10</ecNumber>
        <ecNumber evidence="1">4.1.3.6</ecNumber>
    </recommendedName>
    <alternativeName>
        <fullName evidence="1">Citrate (pro-3S)-lyase alpha chain</fullName>
    </alternativeName>
    <alternativeName>
        <fullName evidence="1">Citrate CoA-transferase subunit</fullName>
    </alternativeName>
</protein>